<name>A0A0C3SC67_PHLG1</name>
<feature type="transmembrane region" description="Helical" evidence="1">
    <location>
        <begin position="116"/>
        <end position="138"/>
    </location>
</feature>
<keyword evidence="1" id="KW-1133">Transmembrane helix</keyword>
<dbReference type="HOGENOM" id="CLU_035509_10_1_1"/>
<proteinExistence type="predicted"/>
<evidence type="ECO:0000313" key="3">
    <source>
        <dbReference type="EMBL" id="KIP08570.1"/>
    </source>
</evidence>
<protein>
    <recommendedName>
        <fullName evidence="2">DUF6533 domain-containing protein</fullName>
    </recommendedName>
</protein>
<dbReference type="InterPro" id="IPR045340">
    <property type="entry name" value="DUF6533"/>
</dbReference>
<dbReference type="STRING" id="745531.A0A0C3SC67"/>
<dbReference type="Pfam" id="PF20151">
    <property type="entry name" value="DUF6533"/>
    <property type="match status" value="1"/>
</dbReference>
<feature type="transmembrane region" description="Helical" evidence="1">
    <location>
        <begin position="227"/>
        <end position="246"/>
    </location>
</feature>
<gene>
    <name evidence="3" type="ORF">PHLGIDRAFT_377029</name>
</gene>
<keyword evidence="1" id="KW-0812">Transmembrane</keyword>
<evidence type="ECO:0000256" key="1">
    <source>
        <dbReference type="SAM" id="Phobius"/>
    </source>
</evidence>
<evidence type="ECO:0000259" key="2">
    <source>
        <dbReference type="Pfam" id="PF20151"/>
    </source>
</evidence>
<reference evidence="3 4" key="1">
    <citation type="journal article" date="2014" name="PLoS Genet.">
        <title>Analysis of the Phlebiopsis gigantea genome, transcriptome and secretome provides insight into its pioneer colonization strategies of wood.</title>
        <authorList>
            <person name="Hori C."/>
            <person name="Ishida T."/>
            <person name="Igarashi K."/>
            <person name="Samejima M."/>
            <person name="Suzuki H."/>
            <person name="Master E."/>
            <person name="Ferreira P."/>
            <person name="Ruiz-Duenas F.J."/>
            <person name="Held B."/>
            <person name="Canessa P."/>
            <person name="Larrondo L.F."/>
            <person name="Schmoll M."/>
            <person name="Druzhinina I.S."/>
            <person name="Kubicek C.P."/>
            <person name="Gaskell J.A."/>
            <person name="Kersten P."/>
            <person name="St John F."/>
            <person name="Glasner J."/>
            <person name="Sabat G."/>
            <person name="Splinter BonDurant S."/>
            <person name="Syed K."/>
            <person name="Yadav J."/>
            <person name="Mgbeahuruike A.C."/>
            <person name="Kovalchuk A."/>
            <person name="Asiegbu F.O."/>
            <person name="Lackner G."/>
            <person name="Hoffmeister D."/>
            <person name="Rencoret J."/>
            <person name="Gutierrez A."/>
            <person name="Sun H."/>
            <person name="Lindquist E."/>
            <person name="Barry K."/>
            <person name="Riley R."/>
            <person name="Grigoriev I.V."/>
            <person name="Henrissat B."/>
            <person name="Kues U."/>
            <person name="Berka R.M."/>
            <person name="Martinez A.T."/>
            <person name="Covert S.F."/>
            <person name="Blanchette R.A."/>
            <person name="Cullen D."/>
        </authorList>
    </citation>
    <scope>NUCLEOTIDE SEQUENCE [LARGE SCALE GENOMIC DNA]</scope>
    <source>
        <strain evidence="3 4">11061_1 CR5-6</strain>
    </source>
</reference>
<dbReference type="OrthoDB" id="2637653at2759"/>
<sequence>MIDKAARVRGKLGTSYGAVSAVMWMLYDTAIHFDAEVEYIWRRPTTWVKWAYAFVRYVPILNGGAVLALTADRNYSASGCRGWIIDQLVVIELVTVVVEVILVLRVYAIYNHSKVILSMIVLGFISEVALMVTTLVLVIPKQTFTPDCLVAESPRIYIVYWLSSLCYETLLFFLTFVKFFQSVKLEYERHSIMYIFVRDGTWAYAIIFAALLLNTLMYQLVHTPLAGMGYFWALSVMSFAGSHVLLNIRRLGSSPKPSSSVMPTIQLTSAPCLSPTSGTQADLQAEIGLMPDAIPMTALPPRISSQSNA</sequence>
<keyword evidence="4" id="KW-1185">Reference proteome</keyword>
<keyword evidence="1" id="KW-0472">Membrane</keyword>
<feature type="transmembrane region" description="Helical" evidence="1">
    <location>
        <begin position="50"/>
        <end position="71"/>
    </location>
</feature>
<feature type="transmembrane region" description="Helical" evidence="1">
    <location>
        <begin position="158"/>
        <end position="180"/>
    </location>
</feature>
<organism evidence="3 4">
    <name type="scientific">Phlebiopsis gigantea (strain 11061_1 CR5-6)</name>
    <name type="common">White-rot fungus</name>
    <name type="synonym">Peniophora gigantea</name>
    <dbReference type="NCBI Taxonomy" id="745531"/>
    <lineage>
        <taxon>Eukaryota</taxon>
        <taxon>Fungi</taxon>
        <taxon>Dikarya</taxon>
        <taxon>Basidiomycota</taxon>
        <taxon>Agaricomycotina</taxon>
        <taxon>Agaricomycetes</taxon>
        <taxon>Polyporales</taxon>
        <taxon>Phanerochaetaceae</taxon>
        <taxon>Phlebiopsis</taxon>
    </lineage>
</organism>
<evidence type="ECO:0000313" key="4">
    <source>
        <dbReference type="Proteomes" id="UP000053257"/>
    </source>
</evidence>
<dbReference type="EMBL" id="KN840478">
    <property type="protein sequence ID" value="KIP08570.1"/>
    <property type="molecule type" value="Genomic_DNA"/>
</dbReference>
<feature type="transmembrane region" description="Helical" evidence="1">
    <location>
        <begin position="201"/>
        <end position="221"/>
    </location>
</feature>
<feature type="domain" description="DUF6533" evidence="2">
    <location>
        <begin position="16"/>
        <end position="61"/>
    </location>
</feature>
<feature type="transmembrane region" description="Helical" evidence="1">
    <location>
        <begin position="83"/>
        <end position="104"/>
    </location>
</feature>
<accession>A0A0C3SC67</accession>
<dbReference type="Proteomes" id="UP000053257">
    <property type="component" value="Unassembled WGS sequence"/>
</dbReference>
<dbReference type="AlphaFoldDB" id="A0A0C3SC67"/>